<gene>
    <name evidence="1" type="ORF">POT9AD_4712</name>
</gene>
<dbReference type="Gene3D" id="3.30.10.10">
    <property type="entry name" value="Trypsin Inhibitor V, subunit A"/>
    <property type="match status" value="1"/>
</dbReference>
<dbReference type="PANTHER" id="PTHR39600">
    <property type="entry name" value="PEPTIDASE INHIBITOR I78 FAMILY PROTEIN"/>
    <property type="match status" value="1"/>
</dbReference>
<dbReference type="EMBL" id="LR130779">
    <property type="protein sequence ID" value="VDN65687.1"/>
    <property type="molecule type" value="Genomic_DNA"/>
</dbReference>
<proteinExistence type="predicted"/>
<name>A0A653BAQ3_ECTOL</name>
<dbReference type="Pfam" id="PF11720">
    <property type="entry name" value="Inhibitor_I78"/>
    <property type="match status" value="1"/>
</dbReference>
<organism evidence="1">
    <name type="scientific">Ectopseudomonas oleovorans</name>
    <name type="common">Pseudomonas oleovorans</name>
    <dbReference type="NCBI Taxonomy" id="301"/>
    <lineage>
        <taxon>Bacteria</taxon>
        <taxon>Pseudomonadati</taxon>
        <taxon>Pseudomonadota</taxon>
        <taxon>Gammaproteobacteria</taxon>
        <taxon>Pseudomonadales</taxon>
        <taxon>Pseudomonadaceae</taxon>
        <taxon>Ectopseudomonas</taxon>
    </lineage>
</organism>
<dbReference type="InterPro" id="IPR021719">
    <property type="entry name" value="Prot_inh_I78"/>
</dbReference>
<dbReference type="PANTHER" id="PTHR39600:SF1">
    <property type="entry name" value="PEPTIDASE INHIBITOR I78 FAMILY PROTEIN"/>
    <property type="match status" value="1"/>
</dbReference>
<dbReference type="AlphaFoldDB" id="A0A653BAQ3"/>
<reference evidence="1" key="1">
    <citation type="submission" date="2018-11" db="EMBL/GenBank/DDBJ databases">
        <authorList>
            <consortium name="Genoscope - CEA"/>
            <person name="William W."/>
        </authorList>
    </citation>
    <scope>NUCLEOTIDE SEQUENCE [LARGE SCALE GENOMIC DNA]</scope>
    <source>
        <strain evidence="1">T9AD</strain>
    </source>
</reference>
<accession>A0A653BAQ3</accession>
<evidence type="ECO:0000313" key="1">
    <source>
        <dbReference type="EMBL" id="VDN65687.1"/>
    </source>
</evidence>
<sequence>MTATPMEKEPNALNLKTRFSLIIVTALLAAGCSSTAEKSQPAVTPADPSQGCTSSAVEHLKGETATPELLEQARQQAGASTARILTPGSVVTLEYNRQRLNLNVDDQRVITRVSCG</sequence>
<protein>
    <submittedName>
        <fullName evidence="1">Uncharacterized protein</fullName>
    </submittedName>
</protein>